<keyword evidence="2" id="KW-0368">Histidine biosynthesis</keyword>
<proteinExistence type="inferred from homology"/>
<dbReference type="InterPro" id="IPR010140">
    <property type="entry name" value="Histidinol_P_phosphatase_HisJ"/>
</dbReference>
<reference evidence="3 4" key="1">
    <citation type="journal article" date="2016" name="Int. J. Syst. Evol. Microbiol.">
        <title>Streptococcuspantholopis sp. nov., isolated from faeces of the Tibetan antelope (Pantholops hodgsonii).</title>
        <authorList>
            <person name="Bai X."/>
            <person name="Xiong Y."/>
            <person name="Lu S."/>
            <person name="Jin D."/>
            <person name="Lai X."/>
            <person name="Yang J."/>
            <person name="Niu L."/>
            <person name="Hu S."/>
            <person name="Meng X."/>
            <person name="Pu J."/>
            <person name="Ye C."/>
            <person name="Xu J."/>
        </authorList>
    </citation>
    <scope>NUCLEOTIDE SEQUENCE [LARGE SCALE GENOMIC DNA]</scope>
    <source>
        <strain evidence="3 4">TA 26</strain>
    </source>
</reference>
<dbReference type="STRING" id="1811193.A0O21_05975"/>
<dbReference type="GO" id="GO:0004401">
    <property type="term" value="F:histidinol-phosphatase activity"/>
    <property type="evidence" value="ECO:0007669"/>
    <property type="project" value="UniProtKB-UniRule"/>
</dbReference>
<dbReference type="Gene3D" id="3.20.20.140">
    <property type="entry name" value="Metal-dependent hydrolases"/>
    <property type="match status" value="1"/>
</dbReference>
<keyword evidence="4" id="KW-1185">Reference proteome</keyword>
<dbReference type="KEGG" id="spat:A0O21_05975"/>
<dbReference type="RefSeq" id="WP_067062804.1">
    <property type="nucleotide sequence ID" value="NZ_CP014699.1"/>
</dbReference>
<reference evidence="4" key="2">
    <citation type="submission" date="2016-03" db="EMBL/GenBank/DDBJ databases">
        <title>Streptococcus antelopensis sp. nov., isolated from the feces of the Tibetan antelope (Pantholops hodgsonii) in Hoh Xil National Nature Reserve, Qinghai, China.</title>
        <authorList>
            <person name="Bai X."/>
        </authorList>
    </citation>
    <scope>NUCLEOTIDE SEQUENCE [LARGE SCALE GENOMIC DNA]</scope>
    <source>
        <strain evidence="4">TA 26</strain>
    </source>
</reference>
<dbReference type="OrthoDB" id="9775255at2"/>
<name>A0A172Q821_9STRE</name>
<dbReference type="UniPathway" id="UPA00031">
    <property type="reaction ID" value="UER00013"/>
</dbReference>
<accession>A0A172Q821</accession>
<dbReference type="PANTHER" id="PTHR21039:SF0">
    <property type="entry name" value="HISTIDINOL-PHOSPHATASE"/>
    <property type="match status" value="1"/>
</dbReference>
<evidence type="ECO:0000313" key="4">
    <source>
        <dbReference type="Proteomes" id="UP000077317"/>
    </source>
</evidence>
<protein>
    <recommendedName>
        <fullName evidence="2">Histidinol-phosphatase</fullName>
        <shortName evidence="2">HolPase</shortName>
        <ecNumber evidence="2">3.1.3.15</ecNumber>
    </recommendedName>
</protein>
<comment type="catalytic activity">
    <reaction evidence="2">
        <text>L-histidinol phosphate + H2O = L-histidinol + phosphate</text>
        <dbReference type="Rhea" id="RHEA:14465"/>
        <dbReference type="ChEBI" id="CHEBI:15377"/>
        <dbReference type="ChEBI" id="CHEBI:43474"/>
        <dbReference type="ChEBI" id="CHEBI:57699"/>
        <dbReference type="ChEBI" id="CHEBI:57980"/>
        <dbReference type="EC" id="3.1.3.15"/>
    </reaction>
</comment>
<dbReference type="GO" id="GO:0005737">
    <property type="term" value="C:cytoplasm"/>
    <property type="evidence" value="ECO:0007669"/>
    <property type="project" value="TreeGrafter"/>
</dbReference>
<dbReference type="NCBIfam" id="NF005597">
    <property type="entry name" value="PRK07329.1"/>
    <property type="match status" value="1"/>
</dbReference>
<dbReference type="EMBL" id="CP014699">
    <property type="protein sequence ID" value="AND79600.1"/>
    <property type="molecule type" value="Genomic_DNA"/>
</dbReference>
<keyword evidence="1 2" id="KW-0378">Hydrolase</keyword>
<sequence length="250" mass="29514">MRDNHLHTHFSYDSDANFRDYLEHYNGEIVTTEHYDLSNPYSQQDDIPDYEAYSKEIEELKRRYGNRIRRGIEIGYYQPREADILAYLADKDYDLKLLSVHHNGINDYLDDEVALMDRPTVIQDYLDRLEYAIGRVEADVLAHFDYGFRLFDISAEELKAYEIQLCRIFQKMIDCGLAFELNAKSMYLYHHEPLYRYALGLLKKMGCDRYSVGSDGHRLEHFRLHFSDIQKILDEYGISADQLIGDETCS</sequence>
<keyword evidence="2" id="KW-0028">Amino-acid biosynthesis</keyword>
<evidence type="ECO:0000313" key="3">
    <source>
        <dbReference type="EMBL" id="AND79600.1"/>
    </source>
</evidence>
<dbReference type="Proteomes" id="UP000077317">
    <property type="component" value="Chromosome"/>
</dbReference>
<dbReference type="AlphaFoldDB" id="A0A172Q821"/>
<organism evidence="3 4">
    <name type="scientific">Streptococcus pantholopis</name>
    <dbReference type="NCBI Taxonomy" id="1811193"/>
    <lineage>
        <taxon>Bacteria</taxon>
        <taxon>Bacillati</taxon>
        <taxon>Bacillota</taxon>
        <taxon>Bacilli</taxon>
        <taxon>Lactobacillales</taxon>
        <taxon>Streptococcaceae</taxon>
        <taxon>Streptococcus</taxon>
    </lineage>
</organism>
<dbReference type="GO" id="GO:0000105">
    <property type="term" value="P:L-histidine biosynthetic process"/>
    <property type="evidence" value="ECO:0007669"/>
    <property type="project" value="UniProtKB-UniRule"/>
</dbReference>
<dbReference type="EC" id="3.1.3.15" evidence="2"/>
<dbReference type="InterPro" id="IPR016195">
    <property type="entry name" value="Pol/histidinol_Pase-like"/>
</dbReference>
<comment type="pathway">
    <text evidence="2">Amino-acid biosynthesis; L-histidine biosynthesis; L-histidine from 5-phospho-alpha-D-ribose 1-diphosphate: step 8/9.</text>
</comment>
<gene>
    <name evidence="3" type="ORF">A0O21_05975</name>
</gene>
<evidence type="ECO:0000256" key="1">
    <source>
        <dbReference type="ARBA" id="ARBA00022801"/>
    </source>
</evidence>
<dbReference type="PANTHER" id="PTHR21039">
    <property type="entry name" value="HISTIDINOL PHOSPHATASE-RELATED"/>
    <property type="match status" value="1"/>
</dbReference>
<comment type="similarity">
    <text evidence="2">Belongs to the PHP hydrolase family. HisK subfamily.</text>
</comment>
<evidence type="ECO:0000256" key="2">
    <source>
        <dbReference type="RuleBase" id="RU366003"/>
    </source>
</evidence>
<dbReference type="SUPFAM" id="SSF89550">
    <property type="entry name" value="PHP domain-like"/>
    <property type="match status" value="1"/>
</dbReference>